<dbReference type="RefSeq" id="WP_074893656.1">
    <property type="nucleotide sequence ID" value="NZ_FOHW01000069.1"/>
</dbReference>
<sequence length="349" mass="40001">MDVDEALQRAKLDARLIPEDVADNPWFTLCEADLAQLCRECLPDDPLQFIFSIGTSVQAVILYPSRLVVMYGGMFNAFCRLASRVVSSGAFVNFEGGAEPTWSSKQCSAPAPVIHGLMPFMNWKEESGKWKAKTERHVLFMYLVLTLSRFVTLHEIGHVYHRHGKRFVTGGVDCCELDAANPGLLPIAQSIPNQARELLADNFAFLRLREIITREMQVKASEPACQLLKAKLLGDEYEVNRFLLHVTHLYFHMMDRQDWMYIDYREMTHPPAPFRQQNLYTLVFEYGFEGMSSSQTSKYLTETHQASEALVAVVHQQLPPFMLQGKLEQEGFAQLYELIHQVLPDWYRT</sequence>
<dbReference type="Proteomes" id="UP000182332">
    <property type="component" value="Unassembled WGS sequence"/>
</dbReference>
<gene>
    <name evidence="1" type="ORF">SAMN05216197_16911</name>
</gene>
<dbReference type="OrthoDB" id="6891328at2"/>
<dbReference type="EMBL" id="FOHW01000069">
    <property type="protein sequence ID" value="SEU12344.1"/>
    <property type="molecule type" value="Genomic_DNA"/>
</dbReference>
<protein>
    <submittedName>
        <fullName evidence="1">Uncharacterized protein</fullName>
    </submittedName>
</protein>
<evidence type="ECO:0000313" key="2">
    <source>
        <dbReference type="Proteomes" id="UP000182332"/>
    </source>
</evidence>
<dbReference type="AlphaFoldDB" id="A0A1I0JPM3"/>
<organism evidence="1 2">
    <name type="scientific">Pseudomonas graminis</name>
    <dbReference type="NCBI Taxonomy" id="158627"/>
    <lineage>
        <taxon>Bacteria</taxon>
        <taxon>Pseudomonadati</taxon>
        <taxon>Pseudomonadota</taxon>
        <taxon>Gammaproteobacteria</taxon>
        <taxon>Pseudomonadales</taxon>
        <taxon>Pseudomonadaceae</taxon>
        <taxon>Pseudomonas</taxon>
    </lineage>
</organism>
<reference evidence="1 2" key="1">
    <citation type="submission" date="2016-10" db="EMBL/GenBank/DDBJ databases">
        <authorList>
            <person name="de Groot N.N."/>
        </authorList>
    </citation>
    <scope>NUCLEOTIDE SEQUENCE [LARGE SCALE GENOMIC DNA]</scope>
    <source>
        <strain evidence="1 2">DSM 11363</strain>
    </source>
</reference>
<accession>A0A1I0JPM3</accession>
<proteinExistence type="predicted"/>
<name>A0A1I0JPM3_9PSED</name>
<evidence type="ECO:0000313" key="1">
    <source>
        <dbReference type="EMBL" id="SEU12344.1"/>
    </source>
</evidence>